<name>A0A1N6DQL9_9BACT</name>
<dbReference type="EMBL" id="FSRG01000003">
    <property type="protein sequence ID" value="SIN73102.1"/>
    <property type="molecule type" value="Genomic_DNA"/>
</dbReference>
<dbReference type="RefSeq" id="WP_074215285.1">
    <property type="nucleotide sequence ID" value="NZ_FSRG01000003.1"/>
</dbReference>
<evidence type="ECO:0000313" key="2">
    <source>
        <dbReference type="Proteomes" id="UP000184694"/>
    </source>
</evidence>
<keyword evidence="2" id="KW-1185">Reference proteome</keyword>
<dbReference type="Proteomes" id="UP000184694">
    <property type="component" value="Unassembled WGS sequence"/>
</dbReference>
<protein>
    <submittedName>
        <fullName evidence="1">Uncharacterized protein</fullName>
    </submittedName>
</protein>
<gene>
    <name evidence="1" type="ORF">SAMN02745161_0399</name>
</gene>
<reference evidence="2" key="1">
    <citation type="submission" date="2016-11" db="EMBL/GenBank/DDBJ databases">
        <authorList>
            <person name="Varghese N."/>
            <person name="Submissions S."/>
        </authorList>
    </citation>
    <scope>NUCLEOTIDE SEQUENCE [LARGE SCALE GENOMIC DNA]</scope>
    <source>
        <strain evidence="2">DSM 17456</strain>
    </source>
</reference>
<proteinExistence type="predicted"/>
<sequence length="230" mass="26779">MEIQYSSIIAVVVGWGLAQFSSISKARAEKRRRLNQTLLHLDLLLSDLNEYSKASDQVVLPEDKEFATERAGLHGFLHGRELADDIDKYSEYLCYVSSGLAKEYTVLIRDAYWVLRRTLKNSAACLKIYDELSCIRLCGLRLMIWQVERLMVKVSIRCGPVTCFRLVKRFGLKKSYKLFCNQFESDFLYEIREVFVQLNESKAEASKDLKQYIEDSLHDHLKKEKKLEEC</sequence>
<organism evidence="1 2">
    <name type="scientific">Halodesulfovibrio marinisediminis DSM 17456</name>
    <dbReference type="NCBI Taxonomy" id="1121457"/>
    <lineage>
        <taxon>Bacteria</taxon>
        <taxon>Pseudomonadati</taxon>
        <taxon>Thermodesulfobacteriota</taxon>
        <taxon>Desulfovibrionia</taxon>
        <taxon>Desulfovibrionales</taxon>
        <taxon>Desulfovibrionaceae</taxon>
        <taxon>Halodesulfovibrio</taxon>
    </lineage>
</organism>
<dbReference type="STRING" id="1121457.SAMN02745161_0399"/>
<evidence type="ECO:0000313" key="1">
    <source>
        <dbReference type="EMBL" id="SIN73102.1"/>
    </source>
</evidence>
<dbReference type="AlphaFoldDB" id="A0A1N6DQL9"/>
<accession>A0A1N6DQL9</accession>